<proteinExistence type="predicted"/>
<reference evidence="1" key="1">
    <citation type="submission" date="2020-11" db="EMBL/GenBank/DDBJ databases">
        <authorList>
            <consortium name="DOE Joint Genome Institute"/>
            <person name="Ahrendt S."/>
            <person name="Riley R."/>
            <person name="Andreopoulos W."/>
            <person name="Labutti K."/>
            <person name="Pangilinan J."/>
            <person name="Ruiz-Duenas F.J."/>
            <person name="Barrasa J.M."/>
            <person name="Sanchez-Garcia M."/>
            <person name="Camarero S."/>
            <person name="Miyauchi S."/>
            <person name="Serrano A."/>
            <person name="Linde D."/>
            <person name="Babiker R."/>
            <person name="Drula E."/>
            <person name="Ayuso-Fernandez I."/>
            <person name="Pacheco R."/>
            <person name="Padilla G."/>
            <person name="Ferreira P."/>
            <person name="Barriuso J."/>
            <person name="Kellner H."/>
            <person name="Castanera R."/>
            <person name="Alfaro M."/>
            <person name="Ramirez L."/>
            <person name="Pisabarro A.G."/>
            <person name="Kuo A."/>
            <person name="Tritt A."/>
            <person name="Lipzen A."/>
            <person name="He G."/>
            <person name="Yan M."/>
            <person name="Ng V."/>
            <person name="Cullen D."/>
            <person name="Martin F."/>
            <person name="Rosso M.-N."/>
            <person name="Henrissat B."/>
            <person name="Hibbett D."/>
            <person name="Martinez A.T."/>
            <person name="Grigoriev I.V."/>
        </authorList>
    </citation>
    <scope>NUCLEOTIDE SEQUENCE</scope>
    <source>
        <strain evidence="1">ATCC 90797</strain>
    </source>
</reference>
<keyword evidence="2" id="KW-1185">Reference proteome</keyword>
<evidence type="ECO:0000313" key="2">
    <source>
        <dbReference type="Proteomes" id="UP000807025"/>
    </source>
</evidence>
<dbReference type="AlphaFoldDB" id="A0A9P6DF96"/>
<dbReference type="EMBL" id="MU154575">
    <property type="protein sequence ID" value="KAF9494258.1"/>
    <property type="molecule type" value="Genomic_DNA"/>
</dbReference>
<dbReference type="OrthoDB" id="3252425at2759"/>
<evidence type="ECO:0000313" key="1">
    <source>
        <dbReference type="EMBL" id="KAF9494258.1"/>
    </source>
</evidence>
<name>A0A9P6DF96_PLEER</name>
<sequence length="108" mass="12574">MLVLRDEDEGDTDERDGMSEVELDELNESLMPIQTVLLKLCKLSYTILHSSTKLLLTWNKTLADLKMAEWKIPQDVQTHWNLMFDMLVFAYEYCEAIDKIMSNKNASL</sequence>
<accession>A0A9P6DF96</accession>
<dbReference type="Proteomes" id="UP000807025">
    <property type="component" value="Unassembled WGS sequence"/>
</dbReference>
<gene>
    <name evidence="1" type="ORF">BDN71DRAFT_1393585</name>
</gene>
<protein>
    <submittedName>
        <fullName evidence="1">Uncharacterized protein</fullName>
    </submittedName>
</protein>
<comment type="caution">
    <text evidence="1">The sequence shown here is derived from an EMBL/GenBank/DDBJ whole genome shotgun (WGS) entry which is preliminary data.</text>
</comment>
<organism evidence="1 2">
    <name type="scientific">Pleurotus eryngii</name>
    <name type="common">Boletus of the steppes</name>
    <dbReference type="NCBI Taxonomy" id="5323"/>
    <lineage>
        <taxon>Eukaryota</taxon>
        <taxon>Fungi</taxon>
        <taxon>Dikarya</taxon>
        <taxon>Basidiomycota</taxon>
        <taxon>Agaricomycotina</taxon>
        <taxon>Agaricomycetes</taxon>
        <taxon>Agaricomycetidae</taxon>
        <taxon>Agaricales</taxon>
        <taxon>Pleurotineae</taxon>
        <taxon>Pleurotaceae</taxon>
        <taxon>Pleurotus</taxon>
    </lineage>
</organism>